<dbReference type="SMART" id="SM00836">
    <property type="entry name" value="DALR_1"/>
    <property type="match status" value="1"/>
</dbReference>
<dbReference type="InterPro" id="IPR014729">
    <property type="entry name" value="Rossmann-like_a/b/a_fold"/>
</dbReference>
<reference evidence="5" key="1">
    <citation type="journal article" date="2023" name="G3 (Bethesda)">
        <title>Whole genome assemblies of Zophobas morio and Tenebrio molitor.</title>
        <authorList>
            <person name="Kaur S."/>
            <person name="Stinson S.A."/>
            <person name="diCenzo G.C."/>
        </authorList>
    </citation>
    <scope>NUCLEOTIDE SEQUENCE</scope>
    <source>
        <strain evidence="5">QUZm001</strain>
    </source>
</reference>
<evidence type="ECO:0000313" key="5">
    <source>
        <dbReference type="EMBL" id="KAJ3615541.1"/>
    </source>
</evidence>
<dbReference type="PANTHER" id="PTHR11956">
    <property type="entry name" value="ARGINYL-TRNA SYNTHETASE"/>
    <property type="match status" value="1"/>
</dbReference>
<organism evidence="5 6">
    <name type="scientific">Zophobas morio</name>
    <dbReference type="NCBI Taxonomy" id="2755281"/>
    <lineage>
        <taxon>Eukaryota</taxon>
        <taxon>Metazoa</taxon>
        <taxon>Ecdysozoa</taxon>
        <taxon>Arthropoda</taxon>
        <taxon>Hexapoda</taxon>
        <taxon>Insecta</taxon>
        <taxon>Pterygota</taxon>
        <taxon>Neoptera</taxon>
        <taxon>Endopterygota</taxon>
        <taxon>Coleoptera</taxon>
        <taxon>Polyphaga</taxon>
        <taxon>Cucujiformia</taxon>
        <taxon>Tenebrionidae</taxon>
        <taxon>Zophobas</taxon>
    </lineage>
</organism>
<dbReference type="SUPFAM" id="SSF52374">
    <property type="entry name" value="Nucleotidylyl transferase"/>
    <property type="match status" value="1"/>
</dbReference>
<dbReference type="GO" id="GO:0005524">
    <property type="term" value="F:ATP binding"/>
    <property type="evidence" value="ECO:0007669"/>
    <property type="project" value="InterPro"/>
</dbReference>
<evidence type="ECO:0000259" key="4">
    <source>
        <dbReference type="SMART" id="SM00836"/>
    </source>
</evidence>
<accession>A0AA38HGF5</accession>
<keyword evidence="6" id="KW-1185">Reference proteome</keyword>
<comment type="similarity">
    <text evidence="1">Belongs to the class-I aminoacyl-tRNA synthetase family.</text>
</comment>
<dbReference type="AlphaFoldDB" id="A0AA38HGF5"/>
<feature type="domain" description="DALR anticodon binding" evidence="4">
    <location>
        <begin position="39"/>
        <end position="155"/>
    </location>
</feature>
<dbReference type="PANTHER" id="PTHR11956:SF5">
    <property type="entry name" value="ARGININE--TRNA LIGASE, CYTOPLASMIC"/>
    <property type="match status" value="1"/>
</dbReference>
<dbReference type="EC" id="6.1.1.19" evidence="2"/>
<name>A0AA38HGF5_9CUCU</name>
<evidence type="ECO:0000256" key="1">
    <source>
        <dbReference type="ARBA" id="ARBA00005594"/>
    </source>
</evidence>
<dbReference type="Gene3D" id="3.40.50.620">
    <property type="entry name" value="HUPs"/>
    <property type="match status" value="1"/>
</dbReference>
<sequence length="155" mass="17323">MIGKDAIRYMLASKAASTHMDFDLDLAVSKNSANPVYYAQYATARASKLIERANSLNVTTNGFDKLTAKKELELIILMDNFSDQVVYAGKSRLPSVICDYIQQLAKLFHSYYSDSVIIDDKDLEMTGQRIALVKAVKQVLSNAFGLIDIEVKEQM</sequence>
<comment type="caution">
    <text evidence="5">The sequence shown here is derived from an EMBL/GenBank/DDBJ whole genome shotgun (WGS) entry which is preliminary data.</text>
</comment>
<evidence type="ECO:0000256" key="2">
    <source>
        <dbReference type="ARBA" id="ARBA00012837"/>
    </source>
</evidence>
<dbReference type="GO" id="GO:0004814">
    <property type="term" value="F:arginine-tRNA ligase activity"/>
    <property type="evidence" value="ECO:0007669"/>
    <property type="project" value="UniProtKB-EC"/>
</dbReference>
<dbReference type="GO" id="GO:0006420">
    <property type="term" value="P:arginyl-tRNA aminoacylation"/>
    <property type="evidence" value="ECO:0007669"/>
    <property type="project" value="InterPro"/>
</dbReference>
<gene>
    <name evidence="5" type="ORF">Zmor_016338</name>
</gene>
<proteinExistence type="inferred from homology"/>
<evidence type="ECO:0000256" key="3">
    <source>
        <dbReference type="ARBA" id="ARBA00049339"/>
    </source>
</evidence>
<dbReference type="Pfam" id="PF05746">
    <property type="entry name" value="DALR_1"/>
    <property type="match status" value="1"/>
</dbReference>
<dbReference type="Proteomes" id="UP001168821">
    <property type="component" value="Unassembled WGS sequence"/>
</dbReference>
<dbReference type="InterPro" id="IPR009080">
    <property type="entry name" value="tRNAsynth_Ia_anticodon-bd"/>
</dbReference>
<dbReference type="InterPro" id="IPR008909">
    <property type="entry name" value="DALR_anticod-bd"/>
</dbReference>
<dbReference type="EMBL" id="JALNTZ010004076">
    <property type="protein sequence ID" value="KAJ3615541.1"/>
    <property type="molecule type" value="Genomic_DNA"/>
</dbReference>
<dbReference type="InterPro" id="IPR001278">
    <property type="entry name" value="Arg-tRNA-ligase"/>
</dbReference>
<evidence type="ECO:0000313" key="6">
    <source>
        <dbReference type="Proteomes" id="UP001168821"/>
    </source>
</evidence>
<protein>
    <recommendedName>
        <fullName evidence="2">arginine--tRNA ligase</fullName>
        <ecNumber evidence="2">6.1.1.19</ecNumber>
    </recommendedName>
</protein>
<comment type="catalytic activity">
    <reaction evidence="3">
        <text>tRNA(Arg) + L-arginine + ATP = L-arginyl-tRNA(Arg) + AMP + diphosphate</text>
        <dbReference type="Rhea" id="RHEA:20301"/>
        <dbReference type="Rhea" id="RHEA-COMP:9658"/>
        <dbReference type="Rhea" id="RHEA-COMP:9673"/>
        <dbReference type="ChEBI" id="CHEBI:30616"/>
        <dbReference type="ChEBI" id="CHEBI:32682"/>
        <dbReference type="ChEBI" id="CHEBI:33019"/>
        <dbReference type="ChEBI" id="CHEBI:78442"/>
        <dbReference type="ChEBI" id="CHEBI:78513"/>
        <dbReference type="ChEBI" id="CHEBI:456215"/>
        <dbReference type="EC" id="6.1.1.19"/>
    </reaction>
</comment>
<dbReference type="SUPFAM" id="SSF47323">
    <property type="entry name" value="Anticodon-binding domain of a subclass of class I aminoacyl-tRNA synthetases"/>
    <property type="match status" value="1"/>
</dbReference>
<dbReference type="Gene3D" id="1.10.730.10">
    <property type="entry name" value="Isoleucyl-tRNA Synthetase, Domain 1"/>
    <property type="match status" value="1"/>
</dbReference>